<dbReference type="AlphaFoldDB" id="A0A919YEX2"/>
<reference evidence="1 2" key="1">
    <citation type="submission" date="2021-03" db="EMBL/GenBank/DDBJ databases">
        <title>Antimicrobial resistance genes in bacteria isolated from Japanese honey, and their potential for conferring macrolide and lincosamide resistance in the American foulbrood pathogen Paenibacillus larvae.</title>
        <authorList>
            <person name="Okamoto M."/>
            <person name="Kumagai M."/>
            <person name="Kanamori H."/>
            <person name="Takamatsu D."/>
        </authorList>
    </citation>
    <scope>NUCLEOTIDE SEQUENCE [LARGE SCALE GENOMIC DNA]</scope>
    <source>
        <strain evidence="1 2">J34TS1</strain>
    </source>
</reference>
<evidence type="ECO:0000313" key="1">
    <source>
        <dbReference type="EMBL" id="GIO49474.1"/>
    </source>
</evidence>
<protein>
    <submittedName>
        <fullName evidence="1">Uncharacterized protein</fullName>
    </submittedName>
</protein>
<proteinExistence type="predicted"/>
<gene>
    <name evidence="1" type="ORF">J34TS1_42390</name>
</gene>
<sequence>MAMNKVNSATKEETVECTSFYPLSSELLDSQYHSSSEEVQQSSLPLSHYFISNYYFYRND</sequence>
<dbReference type="EMBL" id="BORT01000022">
    <property type="protein sequence ID" value="GIO49474.1"/>
    <property type="molecule type" value="Genomic_DNA"/>
</dbReference>
<comment type="caution">
    <text evidence="1">The sequence shown here is derived from an EMBL/GenBank/DDBJ whole genome shotgun (WGS) entry which is preliminary data.</text>
</comment>
<accession>A0A919YEX2</accession>
<organism evidence="1 2">
    <name type="scientific">Paenibacillus azoreducens</name>
    <dbReference type="NCBI Taxonomy" id="116718"/>
    <lineage>
        <taxon>Bacteria</taxon>
        <taxon>Bacillati</taxon>
        <taxon>Bacillota</taxon>
        <taxon>Bacilli</taxon>
        <taxon>Bacillales</taxon>
        <taxon>Paenibacillaceae</taxon>
        <taxon>Paenibacillus</taxon>
    </lineage>
</organism>
<keyword evidence="2" id="KW-1185">Reference proteome</keyword>
<evidence type="ECO:0000313" key="2">
    <source>
        <dbReference type="Proteomes" id="UP000682811"/>
    </source>
</evidence>
<name>A0A919YEX2_9BACL</name>
<dbReference type="Proteomes" id="UP000682811">
    <property type="component" value="Unassembled WGS sequence"/>
</dbReference>
<dbReference type="RefSeq" id="WP_212979964.1">
    <property type="nucleotide sequence ID" value="NZ_AP025343.1"/>
</dbReference>